<reference evidence="2 3" key="1">
    <citation type="submission" date="2021-03" db="EMBL/GenBank/DDBJ databases">
        <title>Fibrella sp. HMF5036 genome sequencing and assembly.</title>
        <authorList>
            <person name="Kang H."/>
            <person name="Kim H."/>
            <person name="Bae S."/>
            <person name="Joh K."/>
        </authorList>
    </citation>
    <scope>NUCLEOTIDE SEQUENCE [LARGE SCALE GENOMIC DNA]</scope>
    <source>
        <strain evidence="2 3">HMF5036</strain>
    </source>
</reference>
<dbReference type="PROSITE" id="PS01125">
    <property type="entry name" value="ROK"/>
    <property type="match status" value="1"/>
</dbReference>
<evidence type="ECO:0000313" key="2">
    <source>
        <dbReference type="EMBL" id="MBO0929533.1"/>
    </source>
</evidence>
<protein>
    <submittedName>
        <fullName evidence="2">ROK family protein</fullName>
    </submittedName>
</protein>
<keyword evidence="3" id="KW-1185">Reference proteome</keyword>
<gene>
    <name evidence="2" type="ORF">J2I48_00925</name>
</gene>
<dbReference type="SUPFAM" id="SSF53067">
    <property type="entry name" value="Actin-like ATPase domain"/>
    <property type="match status" value="1"/>
</dbReference>
<dbReference type="Pfam" id="PF00480">
    <property type="entry name" value="ROK"/>
    <property type="match status" value="1"/>
</dbReference>
<dbReference type="EMBL" id="JAFMYU010000001">
    <property type="protein sequence ID" value="MBO0929533.1"/>
    <property type="molecule type" value="Genomic_DNA"/>
</dbReference>
<comment type="caution">
    <text evidence="2">The sequence shown here is derived from an EMBL/GenBank/DDBJ whole genome shotgun (WGS) entry which is preliminary data.</text>
</comment>
<dbReference type="InterPro" id="IPR043129">
    <property type="entry name" value="ATPase_NBD"/>
</dbReference>
<name>A0A939G1J3_9BACT</name>
<dbReference type="Gene3D" id="3.30.420.40">
    <property type="match status" value="2"/>
</dbReference>
<organism evidence="2 3">
    <name type="scientific">Fibrella aquatilis</name>
    <dbReference type="NCBI Taxonomy" id="2817059"/>
    <lineage>
        <taxon>Bacteria</taxon>
        <taxon>Pseudomonadati</taxon>
        <taxon>Bacteroidota</taxon>
        <taxon>Cytophagia</taxon>
        <taxon>Cytophagales</taxon>
        <taxon>Spirosomataceae</taxon>
        <taxon>Fibrella</taxon>
    </lineage>
</organism>
<dbReference type="PANTHER" id="PTHR18964:SF149">
    <property type="entry name" value="BIFUNCTIONAL UDP-N-ACETYLGLUCOSAMINE 2-EPIMERASE_N-ACETYLMANNOSAMINE KINASE"/>
    <property type="match status" value="1"/>
</dbReference>
<dbReference type="PANTHER" id="PTHR18964">
    <property type="entry name" value="ROK (REPRESSOR, ORF, KINASE) FAMILY"/>
    <property type="match status" value="1"/>
</dbReference>
<evidence type="ECO:0000256" key="1">
    <source>
        <dbReference type="ARBA" id="ARBA00006479"/>
    </source>
</evidence>
<dbReference type="AlphaFoldDB" id="A0A939G1J3"/>
<dbReference type="InterPro" id="IPR000600">
    <property type="entry name" value="ROK"/>
</dbReference>
<evidence type="ECO:0000313" key="3">
    <source>
        <dbReference type="Proteomes" id="UP000664795"/>
    </source>
</evidence>
<dbReference type="RefSeq" id="WP_207333498.1">
    <property type="nucleotide sequence ID" value="NZ_JAFMYU010000001.1"/>
</dbReference>
<accession>A0A939G1J3</accession>
<sequence>MQVGIEIGGTKLQLVVAEPRGAVTQRYGQTIERGTHATAILAWIDQTIRQLTNPPTAIGVGFGGPVNAETGQIITSHQVSGWSGVNLASWLRERTGTARVCVENDANVAALGEALCGAGQGFRHVFYVTLGSGVGGGMVVDGRLYRGNLPGEAEIGHIWVTPPTAHSPGQTLEQAASGWAIDRQIRELIPQLPPHSSLRQYVEAAKPGGEARWLAPALADHDPAAQQAIDQVGRVIALGLSYAVHLFHPQVLVLGGGLSLVGEPLRQAVEKVLPHYVMAAFQPPPPVRLAQLGTDAVPVGALAMLGANER</sequence>
<dbReference type="Proteomes" id="UP000664795">
    <property type="component" value="Unassembled WGS sequence"/>
</dbReference>
<dbReference type="InterPro" id="IPR049874">
    <property type="entry name" value="ROK_cs"/>
</dbReference>
<proteinExistence type="inferred from homology"/>
<comment type="similarity">
    <text evidence="1">Belongs to the ROK (NagC/XylR) family.</text>
</comment>